<proteinExistence type="predicted"/>
<name>A0A1J5QB91_9ZZZZ</name>
<dbReference type="InterPro" id="IPR036641">
    <property type="entry name" value="HPT_dom_sf"/>
</dbReference>
<accession>A0A1J5QB91</accession>
<dbReference type="GO" id="GO:0000160">
    <property type="term" value="P:phosphorelay signal transduction system"/>
    <property type="evidence" value="ECO:0007669"/>
    <property type="project" value="InterPro"/>
</dbReference>
<sequence>MSHPDNMQRTISAMRPRFIAALAERLVTIRSARAEIAESGPLQRSLLNIQSVAHKTTGVAATLGFEALGKLTARVDVGIEAFLKTPNDTTLHDTLNAAMDQMIAAMMEITAEGETRQTDA</sequence>
<protein>
    <submittedName>
        <fullName evidence="1">Uncharacterized protein</fullName>
    </submittedName>
</protein>
<reference evidence="1" key="1">
    <citation type="submission" date="2016-10" db="EMBL/GenBank/DDBJ databases">
        <title>Sequence of Gallionella enrichment culture.</title>
        <authorList>
            <person name="Poehlein A."/>
            <person name="Muehling M."/>
            <person name="Daniel R."/>
        </authorList>
    </citation>
    <scope>NUCLEOTIDE SEQUENCE</scope>
</reference>
<gene>
    <name evidence="1" type="ORF">GALL_451280</name>
</gene>
<organism evidence="1">
    <name type="scientific">mine drainage metagenome</name>
    <dbReference type="NCBI Taxonomy" id="410659"/>
    <lineage>
        <taxon>unclassified sequences</taxon>
        <taxon>metagenomes</taxon>
        <taxon>ecological metagenomes</taxon>
    </lineage>
</organism>
<dbReference type="SUPFAM" id="SSF47226">
    <property type="entry name" value="Histidine-containing phosphotransfer domain, HPT domain"/>
    <property type="match status" value="1"/>
</dbReference>
<dbReference type="EMBL" id="MLJW01002947">
    <property type="protein sequence ID" value="OIQ73237.1"/>
    <property type="molecule type" value="Genomic_DNA"/>
</dbReference>
<dbReference type="AlphaFoldDB" id="A0A1J5QB91"/>
<comment type="caution">
    <text evidence="1">The sequence shown here is derived from an EMBL/GenBank/DDBJ whole genome shotgun (WGS) entry which is preliminary data.</text>
</comment>
<dbReference type="Gene3D" id="1.20.120.160">
    <property type="entry name" value="HPT domain"/>
    <property type="match status" value="1"/>
</dbReference>
<evidence type="ECO:0000313" key="1">
    <source>
        <dbReference type="EMBL" id="OIQ73237.1"/>
    </source>
</evidence>